<evidence type="ECO:0000313" key="5">
    <source>
        <dbReference type="Proteomes" id="UP001268089"/>
    </source>
</evidence>
<keyword evidence="5" id="KW-1185">Reference proteome</keyword>
<dbReference type="PANTHER" id="PTHR10545:SF29">
    <property type="entry name" value="GH14572P-RELATED"/>
    <property type="match status" value="1"/>
</dbReference>
<dbReference type="InterPro" id="IPR051016">
    <property type="entry name" value="Diverse_Substrate_AcTransf"/>
</dbReference>
<accession>A0ABU1ZSD1</accession>
<dbReference type="PROSITE" id="PS51186">
    <property type="entry name" value="GNAT"/>
    <property type="match status" value="1"/>
</dbReference>
<organism evidence="4 5">
    <name type="scientific">Rhodoferax saidenbachensis</name>
    <dbReference type="NCBI Taxonomy" id="1484693"/>
    <lineage>
        <taxon>Bacteria</taxon>
        <taxon>Pseudomonadati</taxon>
        <taxon>Pseudomonadota</taxon>
        <taxon>Betaproteobacteria</taxon>
        <taxon>Burkholderiales</taxon>
        <taxon>Comamonadaceae</taxon>
        <taxon>Rhodoferax</taxon>
    </lineage>
</organism>
<dbReference type="EMBL" id="JAVDXO010000006">
    <property type="protein sequence ID" value="MDR7307456.1"/>
    <property type="molecule type" value="Genomic_DNA"/>
</dbReference>
<keyword evidence="2" id="KW-0012">Acyltransferase</keyword>
<dbReference type="Proteomes" id="UP001268089">
    <property type="component" value="Unassembled WGS sequence"/>
</dbReference>
<feature type="domain" description="N-acetyltransferase" evidence="3">
    <location>
        <begin position="1"/>
        <end position="164"/>
    </location>
</feature>
<comment type="caution">
    <text evidence="4">The sequence shown here is derived from an EMBL/GenBank/DDBJ whole genome shotgun (WGS) entry which is preliminary data.</text>
</comment>
<evidence type="ECO:0000259" key="3">
    <source>
        <dbReference type="PROSITE" id="PS51186"/>
    </source>
</evidence>
<evidence type="ECO:0000313" key="4">
    <source>
        <dbReference type="EMBL" id="MDR7307456.1"/>
    </source>
</evidence>
<evidence type="ECO:0000256" key="2">
    <source>
        <dbReference type="ARBA" id="ARBA00023315"/>
    </source>
</evidence>
<name>A0ABU1ZSD1_9BURK</name>
<dbReference type="Pfam" id="PF00583">
    <property type="entry name" value="Acetyltransf_1"/>
    <property type="match status" value="1"/>
</dbReference>
<reference evidence="4 5" key="1">
    <citation type="submission" date="2023-07" db="EMBL/GenBank/DDBJ databases">
        <title>Sorghum-associated microbial communities from plants grown in Nebraska, USA.</title>
        <authorList>
            <person name="Schachtman D."/>
        </authorList>
    </citation>
    <scope>NUCLEOTIDE SEQUENCE [LARGE SCALE GENOMIC DNA]</scope>
    <source>
        <strain evidence="4 5">BE308</strain>
    </source>
</reference>
<gene>
    <name evidence="4" type="ORF">J2X15_002743</name>
</gene>
<protein>
    <submittedName>
        <fullName evidence="4">GNAT superfamily N-acetyltransferase</fullName>
    </submittedName>
</protein>
<dbReference type="CDD" id="cd04301">
    <property type="entry name" value="NAT_SF"/>
    <property type="match status" value="1"/>
</dbReference>
<dbReference type="InterPro" id="IPR000182">
    <property type="entry name" value="GNAT_dom"/>
</dbReference>
<proteinExistence type="predicted"/>
<dbReference type="PANTHER" id="PTHR10545">
    <property type="entry name" value="DIAMINE N-ACETYLTRANSFERASE"/>
    <property type="match status" value="1"/>
</dbReference>
<evidence type="ECO:0000256" key="1">
    <source>
        <dbReference type="ARBA" id="ARBA00022679"/>
    </source>
</evidence>
<dbReference type="RefSeq" id="WP_310343739.1">
    <property type="nucleotide sequence ID" value="NZ_JAVDXO010000006.1"/>
</dbReference>
<dbReference type="InterPro" id="IPR016181">
    <property type="entry name" value="Acyl_CoA_acyltransferase"/>
</dbReference>
<keyword evidence="1" id="KW-0808">Transferase</keyword>
<dbReference type="SUPFAM" id="SSF55729">
    <property type="entry name" value="Acyl-CoA N-acyltransferases (Nat)"/>
    <property type="match status" value="1"/>
</dbReference>
<sequence length="164" mass="17869">MQVNLVSQPQHESLIALLCELHAYYNDGASVSLEIVRAHLLNNLLGPDSPLRLVVACDGAGHVFGFAAISLTYSLVEPTPEQNRHCQLKELYVRSSQRSNGVGKALMSWVARYAADNGCSRMDWPVKASNAKGIAFYQRLGAQQVIERLSFRLSEPGLGALASS</sequence>
<dbReference type="Gene3D" id="3.40.630.30">
    <property type="match status" value="1"/>
</dbReference>